<evidence type="ECO:0000313" key="2">
    <source>
        <dbReference type="Proteomes" id="UP000676336"/>
    </source>
</evidence>
<name>A0A8S2XWB4_9BILA</name>
<gene>
    <name evidence="1" type="ORF">SMN809_LOCUS35469</name>
</gene>
<protein>
    <submittedName>
        <fullName evidence="1">Uncharacterized protein</fullName>
    </submittedName>
</protein>
<accession>A0A8S2XWB4</accession>
<proteinExistence type="predicted"/>
<dbReference type="Proteomes" id="UP000676336">
    <property type="component" value="Unassembled WGS sequence"/>
</dbReference>
<feature type="non-terminal residue" evidence="1">
    <location>
        <position position="1"/>
    </location>
</feature>
<evidence type="ECO:0000313" key="1">
    <source>
        <dbReference type="EMBL" id="CAF4513335.1"/>
    </source>
</evidence>
<dbReference type="AlphaFoldDB" id="A0A8S2XWB4"/>
<organism evidence="1 2">
    <name type="scientific">Rotaria magnacalcarata</name>
    <dbReference type="NCBI Taxonomy" id="392030"/>
    <lineage>
        <taxon>Eukaryota</taxon>
        <taxon>Metazoa</taxon>
        <taxon>Spiralia</taxon>
        <taxon>Gnathifera</taxon>
        <taxon>Rotifera</taxon>
        <taxon>Eurotatoria</taxon>
        <taxon>Bdelloidea</taxon>
        <taxon>Philodinida</taxon>
        <taxon>Philodinidae</taxon>
        <taxon>Rotaria</taxon>
    </lineage>
</organism>
<sequence>TFIIRTITTPVAIYNQRNAAKMQLHMPKLQELQGKLQEARIRNDQLASKKIVRLVILF</sequence>
<comment type="caution">
    <text evidence="1">The sequence shown here is derived from an EMBL/GenBank/DDBJ whole genome shotgun (WGS) entry which is preliminary data.</text>
</comment>
<dbReference type="EMBL" id="CAJOBI010084647">
    <property type="protein sequence ID" value="CAF4513335.1"/>
    <property type="molecule type" value="Genomic_DNA"/>
</dbReference>
<reference evidence="1" key="1">
    <citation type="submission" date="2021-02" db="EMBL/GenBank/DDBJ databases">
        <authorList>
            <person name="Nowell W R."/>
        </authorList>
    </citation>
    <scope>NUCLEOTIDE SEQUENCE</scope>
</reference>